<dbReference type="AlphaFoldDB" id="A0A8T0MCF9"/>
<protein>
    <recommendedName>
        <fullName evidence="4">Secreted protein</fullName>
    </recommendedName>
</protein>
<gene>
    <name evidence="2" type="ORF">PVAP13_9NG064750</name>
</gene>
<accession>A0A8T0MCF9</accession>
<keyword evidence="1" id="KW-0732">Signal</keyword>
<evidence type="ECO:0000313" key="3">
    <source>
        <dbReference type="Proteomes" id="UP000823388"/>
    </source>
</evidence>
<organism evidence="2 3">
    <name type="scientific">Panicum virgatum</name>
    <name type="common">Blackwell switchgrass</name>
    <dbReference type="NCBI Taxonomy" id="38727"/>
    <lineage>
        <taxon>Eukaryota</taxon>
        <taxon>Viridiplantae</taxon>
        <taxon>Streptophyta</taxon>
        <taxon>Embryophyta</taxon>
        <taxon>Tracheophyta</taxon>
        <taxon>Spermatophyta</taxon>
        <taxon>Magnoliopsida</taxon>
        <taxon>Liliopsida</taxon>
        <taxon>Poales</taxon>
        <taxon>Poaceae</taxon>
        <taxon>PACMAD clade</taxon>
        <taxon>Panicoideae</taxon>
        <taxon>Panicodae</taxon>
        <taxon>Paniceae</taxon>
        <taxon>Panicinae</taxon>
        <taxon>Panicum</taxon>
        <taxon>Panicum sect. Hiantes</taxon>
    </lineage>
</organism>
<comment type="caution">
    <text evidence="2">The sequence shown here is derived from an EMBL/GenBank/DDBJ whole genome shotgun (WGS) entry which is preliminary data.</text>
</comment>
<evidence type="ECO:0008006" key="4">
    <source>
        <dbReference type="Google" id="ProtNLM"/>
    </source>
</evidence>
<dbReference type="Proteomes" id="UP000823388">
    <property type="component" value="Chromosome 9N"/>
</dbReference>
<keyword evidence="3" id="KW-1185">Reference proteome</keyword>
<evidence type="ECO:0000256" key="1">
    <source>
        <dbReference type="SAM" id="SignalP"/>
    </source>
</evidence>
<sequence length="64" mass="7304">MKNSSVSLSMLKILRTCLAASQLTLNGAKESPWRCQCFLSYYNYYKIGYFCMGCRSSNWAPTCI</sequence>
<proteinExistence type="predicted"/>
<feature type="signal peptide" evidence="1">
    <location>
        <begin position="1"/>
        <end position="19"/>
    </location>
</feature>
<evidence type="ECO:0000313" key="2">
    <source>
        <dbReference type="EMBL" id="KAG2534435.1"/>
    </source>
</evidence>
<reference evidence="2" key="1">
    <citation type="submission" date="2020-05" db="EMBL/GenBank/DDBJ databases">
        <title>WGS assembly of Panicum virgatum.</title>
        <authorList>
            <person name="Lovell J.T."/>
            <person name="Jenkins J."/>
            <person name="Shu S."/>
            <person name="Juenger T.E."/>
            <person name="Schmutz J."/>
        </authorList>
    </citation>
    <scope>NUCLEOTIDE SEQUENCE</scope>
    <source>
        <strain evidence="2">AP13</strain>
    </source>
</reference>
<name>A0A8T0MCF9_PANVG</name>
<feature type="chain" id="PRO_5035820627" description="Secreted protein" evidence="1">
    <location>
        <begin position="20"/>
        <end position="64"/>
    </location>
</feature>
<dbReference type="EMBL" id="CM029054">
    <property type="protein sequence ID" value="KAG2534435.1"/>
    <property type="molecule type" value="Genomic_DNA"/>
</dbReference>